<proteinExistence type="predicted"/>
<evidence type="ECO:0000256" key="1">
    <source>
        <dbReference type="SAM" id="SignalP"/>
    </source>
</evidence>
<dbReference type="Proteomes" id="UP000297475">
    <property type="component" value="Unassembled WGS sequence"/>
</dbReference>
<feature type="signal peptide" evidence="1">
    <location>
        <begin position="1"/>
        <end position="25"/>
    </location>
</feature>
<evidence type="ECO:0000313" key="2">
    <source>
        <dbReference type="EMBL" id="TGG93436.1"/>
    </source>
</evidence>
<dbReference type="RefSeq" id="WP_135483145.1">
    <property type="nucleotide sequence ID" value="NZ_SRMF01000003.1"/>
</dbReference>
<sequence>MLTPLLLALTAPALTACNSSSSASAPTIEDISTRYRTNHVDYSIQAGADSTFTSTLQVYVSASSSGSTDDITLVEAQFAGQGRDIVHDQRSSTDADDRVNGLFNGYFRSLNYYSTGDQKNRRELEGHRVFVTNSDGRTTSREFELTIPEGWASGHESFVYDNEYDEDDKTDGIPGLGPVEVDDLKITADEVSFDLSTDENETEARSESMLIQFFKKDEDNDSYYPLANSRRVLQDDGEYTTDGQPTEVQLARNDEDDIVLSHYAMDNNLDLEDATHYFLVHHGPPVDLMVDGAALRGWPFLYWSGWIEVPED</sequence>
<comment type="caution">
    <text evidence="2">The sequence shown here is derived from an EMBL/GenBank/DDBJ whole genome shotgun (WGS) entry which is preliminary data.</text>
</comment>
<organism evidence="2 3">
    <name type="scientific">Natronospirillum operosum</name>
    <dbReference type="NCBI Taxonomy" id="2759953"/>
    <lineage>
        <taxon>Bacteria</taxon>
        <taxon>Pseudomonadati</taxon>
        <taxon>Pseudomonadota</taxon>
        <taxon>Gammaproteobacteria</taxon>
        <taxon>Oceanospirillales</taxon>
        <taxon>Natronospirillaceae</taxon>
        <taxon>Natronospirillum</taxon>
    </lineage>
</organism>
<keyword evidence="3" id="KW-1185">Reference proteome</keyword>
<evidence type="ECO:0000313" key="3">
    <source>
        <dbReference type="Proteomes" id="UP000297475"/>
    </source>
</evidence>
<accession>A0A4Z0WE41</accession>
<dbReference type="EMBL" id="SRMF01000003">
    <property type="protein sequence ID" value="TGG93436.1"/>
    <property type="molecule type" value="Genomic_DNA"/>
</dbReference>
<keyword evidence="1" id="KW-0732">Signal</keyword>
<protein>
    <submittedName>
        <fullName evidence="2">Uncharacterized protein</fullName>
    </submittedName>
</protein>
<gene>
    <name evidence="2" type="ORF">E4656_10325</name>
</gene>
<reference evidence="2 3" key="1">
    <citation type="submission" date="2019-04" db="EMBL/GenBank/DDBJ databases">
        <title>Natronospirillum operosus gen. nov., sp. nov., a haloalkaliphilic satellite isolated from decaying biomass of laboratory culture of cyanobacterium Geitlerinema sp. and proposal of Natronospirillaceae fam. nov. and Saccharospirillaceae fam. nov.</title>
        <authorList>
            <person name="Kevbrin V."/>
            <person name="Boltyanskaya Y."/>
            <person name="Koziaeva V."/>
            <person name="Grouzdev D.S."/>
            <person name="Park M."/>
            <person name="Cho J."/>
        </authorList>
    </citation>
    <scope>NUCLEOTIDE SEQUENCE [LARGE SCALE GENOMIC DNA]</scope>
    <source>
        <strain evidence="2 3">G-116</strain>
    </source>
</reference>
<name>A0A4Z0WE41_9GAMM</name>
<feature type="chain" id="PRO_5021379444" evidence="1">
    <location>
        <begin position="26"/>
        <end position="312"/>
    </location>
</feature>
<dbReference type="AlphaFoldDB" id="A0A4Z0WE41"/>